<evidence type="ECO:0000256" key="1">
    <source>
        <dbReference type="ARBA" id="ARBA00004127"/>
    </source>
</evidence>
<comment type="subcellular location">
    <subcellularLocation>
        <location evidence="1">Endomembrane system</location>
        <topology evidence="1">Multi-pass membrane protein</topology>
    </subcellularLocation>
</comment>
<feature type="transmembrane region" description="Helical" evidence="7">
    <location>
        <begin position="90"/>
        <end position="115"/>
    </location>
</feature>
<keyword evidence="2 7" id="KW-0812">Transmembrane</keyword>
<name>A0A7I8LNW4_SPIIN</name>
<dbReference type="AlphaFoldDB" id="A0A7I8LNW4"/>
<dbReference type="OrthoDB" id="678343at2759"/>
<dbReference type="GO" id="GO:0012505">
    <property type="term" value="C:endomembrane system"/>
    <property type="evidence" value="ECO:0007669"/>
    <property type="project" value="UniProtKB-SubCell"/>
</dbReference>
<dbReference type="InterPro" id="IPR009606">
    <property type="entry name" value="DEAL/Modifying_wall_lignin1/2"/>
</dbReference>
<dbReference type="Proteomes" id="UP000663760">
    <property type="component" value="Chromosome 18"/>
</dbReference>
<evidence type="ECO:0000256" key="7">
    <source>
        <dbReference type="SAM" id="Phobius"/>
    </source>
</evidence>
<evidence type="ECO:0000256" key="4">
    <source>
        <dbReference type="ARBA" id="ARBA00022989"/>
    </source>
</evidence>
<gene>
    <name evidence="8" type="ORF">SI8410_18021676</name>
</gene>
<evidence type="ECO:0000256" key="5">
    <source>
        <dbReference type="ARBA" id="ARBA00023136"/>
    </source>
</evidence>
<dbReference type="Pfam" id="PF06749">
    <property type="entry name" value="DUF1218"/>
    <property type="match status" value="1"/>
</dbReference>
<feature type="transmembrane region" description="Helical" evidence="7">
    <location>
        <begin position="135"/>
        <end position="158"/>
    </location>
</feature>
<dbReference type="PANTHER" id="PTHR31769">
    <property type="entry name" value="OS07G0462200 PROTEIN-RELATED"/>
    <property type="match status" value="1"/>
</dbReference>
<feature type="transmembrane region" description="Helical" evidence="7">
    <location>
        <begin position="56"/>
        <end position="78"/>
    </location>
</feature>
<proteinExistence type="inferred from homology"/>
<dbReference type="InterPro" id="IPR052222">
    <property type="entry name" value="DESIGUAL"/>
</dbReference>
<feature type="transmembrane region" description="Helical" evidence="7">
    <location>
        <begin position="5"/>
        <end position="26"/>
    </location>
</feature>
<keyword evidence="9" id="KW-1185">Reference proteome</keyword>
<evidence type="ECO:0000256" key="3">
    <source>
        <dbReference type="ARBA" id="ARBA00022729"/>
    </source>
</evidence>
<comment type="similarity">
    <text evidence="6">Belongs to the DESIGUAL family.</text>
</comment>
<accession>A0A7I8LNW4</accession>
<protein>
    <submittedName>
        <fullName evidence="8">Uncharacterized protein</fullName>
    </submittedName>
</protein>
<reference evidence="8" key="1">
    <citation type="submission" date="2020-02" db="EMBL/GenBank/DDBJ databases">
        <authorList>
            <person name="Scholz U."/>
            <person name="Mascher M."/>
            <person name="Fiebig A."/>
        </authorList>
    </citation>
    <scope>NUCLEOTIDE SEQUENCE</scope>
</reference>
<evidence type="ECO:0000313" key="8">
    <source>
        <dbReference type="EMBL" id="CAA7410998.1"/>
    </source>
</evidence>
<keyword evidence="4 7" id="KW-1133">Transmembrane helix</keyword>
<dbReference type="EMBL" id="LR746281">
    <property type="protein sequence ID" value="CAA7410998.1"/>
    <property type="molecule type" value="Genomic_DNA"/>
</dbReference>
<organism evidence="8 9">
    <name type="scientific">Spirodela intermedia</name>
    <name type="common">Intermediate duckweed</name>
    <dbReference type="NCBI Taxonomy" id="51605"/>
    <lineage>
        <taxon>Eukaryota</taxon>
        <taxon>Viridiplantae</taxon>
        <taxon>Streptophyta</taxon>
        <taxon>Embryophyta</taxon>
        <taxon>Tracheophyta</taxon>
        <taxon>Spermatophyta</taxon>
        <taxon>Magnoliopsida</taxon>
        <taxon>Liliopsida</taxon>
        <taxon>Araceae</taxon>
        <taxon>Lemnoideae</taxon>
        <taxon>Spirodela</taxon>
    </lineage>
</organism>
<keyword evidence="5 7" id="KW-0472">Membrane</keyword>
<keyword evidence="3" id="KW-0732">Signal</keyword>
<sequence length="211" mass="22522">MEGKVVVVTVVVGFLGIVSAILGFAAEAKRVKASQVDLSNAEFCDYPSTPAPGLGLAAAGLLVLAQVIIHAFAGCLCCKNRTSSSGGYWTAAWIAFIFSWIAFVIGLLMLISAAVQNMRRDHVSGGYFIRYCYVVKPGVSAGGAALALTSVLLGIIYYRSVESLKQAVEPWAPQQGQGIAMMAQPQFPPQPAYPPPPAFVHEDTYNRRQIP</sequence>
<evidence type="ECO:0000313" key="9">
    <source>
        <dbReference type="Proteomes" id="UP000663760"/>
    </source>
</evidence>
<evidence type="ECO:0000256" key="2">
    <source>
        <dbReference type="ARBA" id="ARBA00022692"/>
    </source>
</evidence>
<evidence type="ECO:0000256" key="6">
    <source>
        <dbReference type="ARBA" id="ARBA00029467"/>
    </source>
</evidence>